<protein>
    <submittedName>
        <fullName evidence="2">Uncharacterized protein</fullName>
    </submittedName>
</protein>
<reference evidence="3" key="1">
    <citation type="submission" date="2018-05" db="EMBL/GenBank/DDBJ databases">
        <title>Draft genome sequence of Stemphylium lycopersici strain CIDEFI 213.</title>
        <authorList>
            <person name="Medina R."/>
            <person name="Franco M.E.E."/>
            <person name="Lucentini C.G."/>
            <person name="Saparrat M.C.N."/>
            <person name="Balatti P.A."/>
        </authorList>
    </citation>
    <scope>NUCLEOTIDE SEQUENCE [LARGE SCALE GENOMIC DNA]</scope>
    <source>
        <strain evidence="3">CIDEFI 213</strain>
    </source>
</reference>
<dbReference type="Proteomes" id="UP000249619">
    <property type="component" value="Unassembled WGS sequence"/>
</dbReference>
<proteinExistence type="predicted"/>
<dbReference type="EMBL" id="QGDH01000263">
    <property type="protein sequence ID" value="RAR01569.1"/>
    <property type="molecule type" value="Genomic_DNA"/>
</dbReference>
<organism evidence="2 3">
    <name type="scientific">Stemphylium lycopersici</name>
    <name type="common">Tomato gray leaf spot disease fungus</name>
    <name type="synonym">Thyrospora lycopersici</name>
    <dbReference type="NCBI Taxonomy" id="183478"/>
    <lineage>
        <taxon>Eukaryota</taxon>
        <taxon>Fungi</taxon>
        <taxon>Dikarya</taxon>
        <taxon>Ascomycota</taxon>
        <taxon>Pezizomycotina</taxon>
        <taxon>Dothideomycetes</taxon>
        <taxon>Pleosporomycetidae</taxon>
        <taxon>Pleosporales</taxon>
        <taxon>Pleosporineae</taxon>
        <taxon>Pleosporaceae</taxon>
        <taxon>Stemphylium</taxon>
    </lineage>
</organism>
<dbReference type="AlphaFoldDB" id="A0A364MSI6"/>
<feature type="compositionally biased region" description="Low complexity" evidence="1">
    <location>
        <begin position="47"/>
        <end position="56"/>
    </location>
</feature>
<accession>A0A364MSI6</accession>
<feature type="compositionally biased region" description="Polar residues" evidence="1">
    <location>
        <begin position="1"/>
        <end position="11"/>
    </location>
</feature>
<dbReference type="OrthoDB" id="3693506at2759"/>
<feature type="compositionally biased region" description="Polar residues" evidence="1">
    <location>
        <begin position="18"/>
        <end position="27"/>
    </location>
</feature>
<feature type="region of interest" description="Disordered" evidence="1">
    <location>
        <begin position="104"/>
        <end position="139"/>
    </location>
</feature>
<name>A0A364MSI6_STELY</name>
<feature type="region of interest" description="Disordered" evidence="1">
    <location>
        <begin position="1"/>
        <end position="60"/>
    </location>
</feature>
<keyword evidence="3" id="KW-1185">Reference proteome</keyword>
<evidence type="ECO:0000313" key="3">
    <source>
        <dbReference type="Proteomes" id="UP000249619"/>
    </source>
</evidence>
<feature type="compositionally biased region" description="Polar residues" evidence="1">
    <location>
        <begin position="127"/>
        <end position="137"/>
    </location>
</feature>
<feature type="region of interest" description="Disordered" evidence="1">
    <location>
        <begin position="176"/>
        <end position="249"/>
    </location>
</feature>
<feature type="compositionally biased region" description="Low complexity" evidence="1">
    <location>
        <begin position="108"/>
        <end position="117"/>
    </location>
</feature>
<evidence type="ECO:0000313" key="2">
    <source>
        <dbReference type="EMBL" id="RAR01569.1"/>
    </source>
</evidence>
<comment type="caution">
    <text evidence="2">The sequence shown here is derived from an EMBL/GenBank/DDBJ whole genome shotgun (WGS) entry which is preliminary data.</text>
</comment>
<gene>
    <name evidence="2" type="ORF">DDE83_008871</name>
</gene>
<sequence>MNPSRSSGQHTSNRDTEIPSSEHSTPSPKWLHYVRLSNPPSSPSPPASADNVAPDAIPRDTTSADMIAACKARINADLISAFREPCPPGTTPYITGIGLYTHIEGPRDPALPQEQDLPPQPEFLSLRQPTRSGNSGSMMDEEVRKLWADLRDVINDEDERIGKLELGLEELTKRYKGFPVPKGSTTPVQYEGGEREDTVMQDNGEAQVGGEVRPQASADANMQGTEDRRRRRLPPIMSTYAPDPRRRAR</sequence>
<evidence type="ECO:0000256" key="1">
    <source>
        <dbReference type="SAM" id="MobiDB-lite"/>
    </source>
</evidence>